<gene>
    <name evidence="1" type="ORF">Acaty_c2626</name>
</gene>
<name>A0A059ZUI1_ACICK</name>
<dbReference type="PIRSF" id="PIRSF012318">
    <property type="entry name" value="UCP012318"/>
    <property type="match status" value="1"/>
</dbReference>
<evidence type="ECO:0000313" key="1">
    <source>
        <dbReference type="EMBL" id="AIA56469.1"/>
    </source>
</evidence>
<evidence type="ECO:0000313" key="2">
    <source>
        <dbReference type="Proteomes" id="UP000005522"/>
    </source>
</evidence>
<sequence>MQVQIGAALACSEPAEKLRRVQALRAPSARDLEEWEVVTTPRVPGRPPQLRLVAPRELPRRRALNTEAGRFALLHALAHIEFNAINLALDAAYAFAGLPQCYYADWLQVAREEALHFSMLQARLADLGGQYGDLPAHDGLWEAACATADDAMARMALVPRVLEARGLDVTPALRQRLEAAGDSRSAAILERIEADERGHVAIGSRWFAYLAARAGVDPEATFFALLDRHYRGRIVGPLAREARLQGGFSLRELELLEARSVSGGGQATHA</sequence>
<dbReference type="PANTHER" id="PTHR42782:SF4">
    <property type="entry name" value="DUF455 DOMAIN-CONTAINING PROTEIN"/>
    <property type="match status" value="1"/>
</dbReference>
<organism evidence="1 2">
    <name type="scientific">Acidithiobacillus caldus (strain ATCC 51756 / DSM 8584 / KU)</name>
    <dbReference type="NCBI Taxonomy" id="637389"/>
    <lineage>
        <taxon>Bacteria</taxon>
        <taxon>Pseudomonadati</taxon>
        <taxon>Pseudomonadota</taxon>
        <taxon>Acidithiobacillia</taxon>
        <taxon>Acidithiobacillales</taxon>
        <taxon>Acidithiobacillaceae</taxon>
        <taxon>Acidithiobacillus</taxon>
    </lineage>
</organism>
<dbReference type="InterPro" id="IPR009078">
    <property type="entry name" value="Ferritin-like_SF"/>
</dbReference>
<dbReference type="InterPro" id="IPR007402">
    <property type="entry name" value="DUF455"/>
</dbReference>
<dbReference type="KEGG" id="acz:Acaty_c2626"/>
<dbReference type="Pfam" id="PF04305">
    <property type="entry name" value="DUF455"/>
    <property type="match status" value="1"/>
</dbReference>
<dbReference type="EMBL" id="CP005986">
    <property type="protein sequence ID" value="AIA56469.1"/>
    <property type="molecule type" value="Genomic_DNA"/>
</dbReference>
<dbReference type="GeneID" id="92932683"/>
<evidence type="ECO:0008006" key="3">
    <source>
        <dbReference type="Google" id="ProtNLM"/>
    </source>
</evidence>
<dbReference type="Proteomes" id="UP000005522">
    <property type="component" value="Chromosome"/>
</dbReference>
<proteinExistence type="predicted"/>
<accession>A0A059ZUI1</accession>
<dbReference type="CDD" id="cd00657">
    <property type="entry name" value="Ferritin_like"/>
    <property type="match status" value="1"/>
</dbReference>
<dbReference type="SUPFAM" id="SSF47240">
    <property type="entry name" value="Ferritin-like"/>
    <property type="match status" value="1"/>
</dbReference>
<dbReference type="PANTHER" id="PTHR42782">
    <property type="entry name" value="SI:CH73-314G15.3"/>
    <property type="match status" value="1"/>
</dbReference>
<dbReference type="AlphaFoldDB" id="A0A059ZUI1"/>
<dbReference type="RefSeq" id="WP_004869348.1">
    <property type="nucleotide sequence ID" value="NZ_CP005986.1"/>
</dbReference>
<dbReference type="eggNOG" id="COG2833">
    <property type="taxonomic scope" value="Bacteria"/>
</dbReference>
<dbReference type="InterPro" id="IPR011197">
    <property type="entry name" value="UCP012318"/>
</dbReference>
<reference evidence="1 2" key="1">
    <citation type="journal article" date="2009" name="J. Bacteriol.">
        <title>Draft genome sequence of the extremely acidophilic bacterium Acidithiobacillus caldus ATCC 51756 reveals metabolic versatility in the genus Acidithiobacillus.</title>
        <authorList>
            <person name="Valdes J."/>
            <person name="Quatrini R."/>
            <person name="Hallberg K."/>
            <person name="Dopson M."/>
            <person name="Valenzuela P.D."/>
            <person name="Holmes D.S."/>
        </authorList>
    </citation>
    <scope>NUCLEOTIDE SEQUENCE [LARGE SCALE GENOMIC DNA]</scope>
    <source>
        <strain evidence="2">ATCC 51756 / DSM 8584 / KU</strain>
    </source>
</reference>
<dbReference type="HOGENOM" id="CLU_035354_0_1_6"/>
<protein>
    <recommendedName>
        <fullName evidence="3">Ferritin-like domain-containing protein</fullName>
    </recommendedName>
</protein>